<protein>
    <recommendedName>
        <fullName evidence="3">SHSP domain-containing protein</fullName>
    </recommendedName>
</protein>
<proteinExistence type="inferred from homology"/>
<keyword evidence="5" id="KW-1185">Reference proteome</keyword>
<dbReference type="InterPro" id="IPR002068">
    <property type="entry name" value="A-crystallin/Hsp20_dom"/>
</dbReference>
<dbReference type="PROSITE" id="PS01031">
    <property type="entry name" value="SHSP"/>
    <property type="match status" value="1"/>
</dbReference>
<dbReference type="OrthoDB" id="9814487at2"/>
<comment type="similarity">
    <text evidence="1 2">Belongs to the small heat shock protein (HSP20) family.</text>
</comment>
<dbReference type="SUPFAM" id="SSF49764">
    <property type="entry name" value="HSP20-like chaperones"/>
    <property type="match status" value="1"/>
</dbReference>
<dbReference type="InterPro" id="IPR008978">
    <property type="entry name" value="HSP20-like_chaperone"/>
</dbReference>
<dbReference type="EMBL" id="MQUB01000001">
    <property type="protein sequence ID" value="PQB04744.1"/>
    <property type="molecule type" value="Genomic_DNA"/>
</dbReference>
<evidence type="ECO:0000256" key="2">
    <source>
        <dbReference type="RuleBase" id="RU003616"/>
    </source>
</evidence>
<dbReference type="Proteomes" id="UP000239800">
    <property type="component" value="Unassembled WGS sequence"/>
</dbReference>
<dbReference type="PANTHER" id="PTHR11527">
    <property type="entry name" value="HEAT-SHOCK PROTEIN 20 FAMILY MEMBER"/>
    <property type="match status" value="1"/>
</dbReference>
<comment type="caution">
    <text evidence="4">The sequence shown here is derived from an EMBL/GenBank/DDBJ whole genome shotgun (WGS) entry which is preliminary data.</text>
</comment>
<gene>
    <name evidence="4" type="ORF">BST85_07430</name>
</gene>
<evidence type="ECO:0000313" key="5">
    <source>
        <dbReference type="Proteomes" id="UP000239800"/>
    </source>
</evidence>
<name>A0A2S7KQ44_9FLAO</name>
<accession>A0A2S7KQ44</accession>
<reference evidence="4 5" key="1">
    <citation type="submission" date="2016-11" db="EMBL/GenBank/DDBJ databases">
        <title>Trade-off between light-utilization and light-protection in marine flavobacteria.</title>
        <authorList>
            <person name="Kumagai Y."/>
        </authorList>
    </citation>
    <scope>NUCLEOTIDE SEQUENCE [LARGE SCALE GENOMIC DNA]</scope>
    <source>
        <strain evidence="4 5">NBRC 107741</strain>
    </source>
</reference>
<dbReference type="InterPro" id="IPR031107">
    <property type="entry name" value="Small_HSP"/>
</dbReference>
<dbReference type="CDD" id="cd06464">
    <property type="entry name" value="ACD_sHsps-like"/>
    <property type="match status" value="1"/>
</dbReference>
<evidence type="ECO:0000256" key="1">
    <source>
        <dbReference type="PROSITE-ProRule" id="PRU00285"/>
    </source>
</evidence>
<sequence>MRMIKRNTGLFPSLFDDWFIENRLDRQDYETFSIPAVNISENFSIFAIEIAAPGLKKEDFSIELDKQVLTISSKNHPADDSESEIKRKFNRKEFNYGEFTRSFKIPETVNINEIGANYESGILSITLPKKEEEQDIKRMVEIS</sequence>
<feature type="domain" description="SHSP" evidence="3">
    <location>
        <begin position="28"/>
        <end position="143"/>
    </location>
</feature>
<dbReference type="Gene3D" id="2.60.40.790">
    <property type="match status" value="1"/>
</dbReference>
<dbReference type="Pfam" id="PF00011">
    <property type="entry name" value="HSP20"/>
    <property type="match status" value="1"/>
</dbReference>
<evidence type="ECO:0000259" key="3">
    <source>
        <dbReference type="PROSITE" id="PS01031"/>
    </source>
</evidence>
<organism evidence="4 5">
    <name type="scientific">Aureitalea marina</name>
    <dbReference type="NCBI Taxonomy" id="930804"/>
    <lineage>
        <taxon>Bacteria</taxon>
        <taxon>Pseudomonadati</taxon>
        <taxon>Bacteroidota</taxon>
        <taxon>Flavobacteriia</taxon>
        <taxon>Flavobacteriales</taxon>
        <taxon>Flavobacteriaceae</taxon>
        <taxon>Aureitalea</taxon>
    </lineage>
</organism>
<evidence type="ECO:0000313" key="4">
    <source>
        <dbReference type="EMBL" id="PQB04744.1"/>
    </source>
</evidence>
<dbReference type="AlphaFoldDB" id="A0A2S7KQ44"/>